<accession>A0A9N8ZT79</accession>
<dbReference type="Proteomes" id="UP000789508">
    <property type="component" value="Unassembled WGS sequence"/>
</dbReference>
<dbReference type="AlphaFoldDB" id="A0A9N8ZT79"/>
<keyword evidence="2" id="KW-1185">Reference proteome</keyword>
<proteinExistence type="predicted"/>
<comment type="caution">
    <text evidence="1">The sequence shown here is derived from an EMBL/GenBank/DDBJ whole genome shotgun (WGS) entry which is preliminary data.</text>
</comment>
<organism evidence="1 2">
    <name type="scientific">Ambispora leptoticha</name>
    <dbReference type="NCBI Taxonomy" id="144679"/>
    <lineage>
        <taxon>Eukaryota</taxon>
        <taxon>Fungi</taxon>
        <taxon>Fungi incertae sedis</taxon>
        <taxon>Mucoromycota</taxon>
        <taxon>Glomeromycotina</taxon>
        <taxon>Glomeromycetes</taxon>
        <taxon>Archaeosporales</taxon>
        <taxon>Ambisporaceae</taxon>
        <taxon>Ambispora</taxon>
    </lineage>
</organism>
<protein>
    <submittedName>
        <fullName evidence="1">7664_t:CDS:1</fullName>
    </submittedName>
</protein>
<gene>
    <name evidence="1" type="ORF">ALEPTO_LOCUS3788</name>
</gene>
<evidence type="ECO:0000313" key="1">
    <source>
        <dbReference type="EMBL" id="CAG8507240.1"/>
    </source>
</evidence>
<sequence length="99" mass="11256">MEEQTSTRSQKRPLVALGKELGYKQVQYLKPYSQDVSCTSMAFAFNHTFSNTSFILMAMHYALLLGILLSRFDEFSIVICRLLALPRKILKNHRGTALG</sequence>
<reference evidence="1" key="1">
    <citation type="submission" date="2021-06" db="EMBL/GenBank/DDBJ databases">
        <authorList>
            <person name="Kallberg Y."/>
            <person name="Tangrot J."/>
            <person name="Rosling A."/>
        </authorList>
    </citation>
    <scope>NUCLEOTIDE SEQUENCE</scope>
    <source>
        <strain evidence="1">FL130A</strain>
    </source>
</reference>
<evidence type="ECO:0000313" key="2">
    <source>
        <dbReference type="Proteomes" id="UP000789508"/>
    </source>
</evidence>
<name>A0A9N8ZT79_9GLOM</name>
<dbReference type="EMBL" id="CAJVPS010000757">
    <property type="protein sequence ID" value="CAG8507240.1"/>
    <property type="molecule type" value="Genomic_DNA"/>
</dbReference>